<proteinExistence type="predicted"/>
<dbReference type="AlphaFoldDB" id="B1ZD03"/>
<name>B1ZD03_METPB</name>
<accession>B1ZD03</accession>
<dbReference type="Proteomes" id="UP000007136">
    <property type="component" value="Chromosome"/>
</dbReference>
<gene>
    <name evidence="1" type="ordered locus">Mpop_2717</name>
</gene>
<dbReference type="STRING" id="441620.Mpop_2717"/>
<sequence length="83" mass="9210">MRADAGTCERTTYLEGGWSFLVQRCLHDDTNVTHVAFAKRGPWKTTDPRTDPDDIWYAYGGSAAEALMFMHLELGSGCQVVLA</sequence>
<dbReference type="RefSeq" id="WP_012454594.1">
    <property type="nucleotide sequence ID" value="NC_010725.1"/>
</dbReference>
<organism evidence="1 2">
    <name type="scientific">Methylorubrum populi (strain ATCC BAA-705 / NCIMB 13946 / BJ001)</name>
    <name type="common">Methylobacterium populi</name>
    <dbReference type="NCBI Taxonomy" id="441620"/>
    <lineage>
        <taxon>Bacteria</taxon>
        <taxon>Pseudomonadati</taxon>
        <taxon>Pseudomonadota</taxon>
        <taxon>Alphaproteobacteria</taxon>
        <taxon>Hyphomicrobiales</taxon>
        <taxon>Methylobacteriaceae</taxon>
        <taxon>Methylorubrum</taxon>
    </lineage>
</organism>
<dbReference type="HOGENOM" id="CLU_2538715_0_0_5"/>
<protein>
    <submittedName>
        <fullName evidence="1">Uncharacterized protein</fullName>
    </submittedName>
</protein>
<evidence type="ECO:0000313" key="2">
    <source>
        <dbReference type="Proteomes" id="UP000007136"/>
    </source>
</evidence>
<reference evidence="1" key="1">
    <citation type="submission" date="2008-04" db="EMBL/GenBank/DDBJ databases">
        <title>Complete sequence of chromosome of Methylobacterium populi BJ001.</title>
        <authorList>
            <consortium name="US DOE Joint Genome Institute"/>
            <person name="Copeland A."/>
            <person name="Lucas S."/>
            <person name="Lapidus A."/>
            <person name="Glavina del Rio T."/>
            <person name="Dalin E."/>
            <person name="Tice H."/>
            <person name="Bruce D."/>
            <person name="Goodwin L."/>
            <person name="Pitluck S."/>
            <person name="Chertkov O."/>
            <person name="Brettin T."/>
            <person name="Detter J.C."/>
            <person name="Han C."/>
            <person name="Kuske C.R."/>
            <person name="Schmutz J."/>
            <person name="Larimer F."/>
            <person name="Land M."/>
            <person name="Hauser L."/>
            <person name="Kyrpides N."/>
            <person name="Mikhailova N."/>
            <person name="Marx C."/>
            <person name="Richardson P."/>
        </authorList>
    </citation>
    <scope>NUCLEOTIDE SEQUENCE [LARGE SCALE GENOMIC DNA]</scope>
    <source>
        <strain evidence="1">BJ001</strain>
    </source>
</reference>
<evidence type="ECO:0000313" key="1">
    <source>
        <dbReference type="EMBL" id="ACB80872.1"/>
    </source>
</evidence>
<dbReference type="KEGG" id="mpo:Mpop_2717"/>
<dbReference type="EMBL" id="CP001029">
    <property type="protein sequence ID" value="ACB80872.1"/>
    <property type="molecule type" value="Genomic_DNA"/>
</dbReference>